<protein>
    <submittedName>
        <fullName evidence="3">Uncharacterized protein</fullName>
    </submittedName>
</protein>
<evidence type="ECO:0000313" key="4">
    <source>
        <dbReference type="Proteomes" id="UP000274391"/>
    </source>
</evidence>
<reference evidence="3 4" key="1">
    <citation type="submission" date="2018-11" db="EMBL/GenBank/DDBJ databases">
        <title>YIM 102482-1 draft genome.</title>
        <authorList>
            <person name="Li G."/>
            <person name="Jiang Y."/>
        </authorList>
    </citation>
    <scope>NUCLEOTIDE SEQUENCE [LARGE SCALE GENOMIC DNA]</scope>
    <source>
        <strain evidence="3 4">YIM 102482-1</strain>
    </source>
</reference>
<organism evidence="3 4">
    <name type="scientific">Gulosibacter macacae</name>
    <dbReference type="NCBI Taxonomy" id="2488791"/>
    <lineage>
        <taxon>Bacteria</taxon>
        <taxon>Bacillati</taxon>
        <taxon>Actinomycetota</taxon>
        <taxon>Actinomycetes</taxon>
        <taxon>Micrococcales</taxon>
        <taxon>Microbacteriaceae</taxon>
        <taxon>Gulosibacter</taxon>
    </lineage>
</organism>
<feature type="region of interest" description="Disordered" evidence="1">
    <location>
        <begin position="1"/>
        <end position="26"/>
    </location>
</feature>
<feature type="transmembrane region" description="Helical" evidence="2">
    <location>
        <begin position="61"/>
        <end position="86"/>
    </location>
</feature>
<sequence length="129" mass="13710">MTEPSTVPASEPAPGGSSTEPAELPPRSRAVTALVLGIVSAIPSLMSTVMVVGTLADSPAYAPLVIFLAIMWTGWFALPAGVIAMVMGVKFRDDDRKFARLGRWGFLLPVFATIWMLFIAFLAVAVSTQ</sequence>
<comment type="caution">
    <text evidence="3">The sequence shown here is derived from an EMBL/GenBank/DDBJ whole genome shotgun (WGS) entry which is preliminary data.</text>
</comment>
<keyword evidence="2" id="KW-0812">Transmembrane</keyword>
<name>A0A3P3W2C1_9MICO</name>
<dbReference type="RefSeq" id="WP_124971516.1">
    <property type="nucleotide sequence ID" value="NZ_RQVS01000006.1"/>
</dbReference>
<proteinExistence type="predicted"/>
<dbReference type="EMBL" id="RQVS01000006">
    <property type="protein sequence ID" value="RRJ86973.1"/>
    <property type="molecule type" value="Genomic_DNA"/>
</dbReference>
<keyword evidence="4" id="KW-1185">Reference proteome</keyword>
<gene>
    <name evidence="3" type="ORF">EG850_06095</name>
</gene>
<accession>A0A3P3W2C1</accession>
<keyword evidence="2" id="KW-1133">Transmembrane helix</keyword>
<dbReference type="AlphaFoldDB" id="A0A3P3W2C1"/>
<dbReference type="OrthoDB" id="4719935at2"/>
<dbReference type="Proteomes" id="UP000274391">
    <property type="component" value="Unassembled WGS sequence"/>
</dbReference>
<evidence type="ECO:0000256" key="2">
    <source>
        <dbReference type="SAM" id="Phobius"/>
    </source>
</evidence>
<evidence type="ECO:0000313" key="3">
    <source>
        <dbReference type="EMBL" id="RRJ86973.1"/>
    </source>
</evidence>
<keyword evidence="2" id="KW-0472">Membrane</keyword>
<evidence type="ECO:0000256" key="1">
    <source>
        <dbReference type="SAM" id="MobiDB-lite"/>
    </source>
</evidence>
<feature type="transmembrane region" description="Helical" evidence="2">
    <location>
        <begin position="33"/>
        <end position="55"/>
    </location>
</feature>
<feature type="transmembrane region" description="Helical" evidence="2">
    <location>
        <begin position="106"/>
        <end position="126"/>
    </location>
</feature>